<sequence>MRVSELTPFTITLKFVYGSLSYLKEPDNSTRNVIFIAPFDRQIAIDGWFFEQITISEQHHCFPTNGSICVWGCDILRKVYIFEMNSPTLVVQPK</sequence>
<dbReference type="KEGG" id="gaw:V144x_11020"/>
<dbReference type="Proteomes" id="UP000318704">
    <property type="component" value="Chromosome"/>
</dbReference>
<evidence type="ECO:0000313" key="2">
    <source>
        <dbReference type="Proteomes" id="UP000318704"/>
    </source>
</evidence>
<evidence type="ECO:0000313" key="1">
    <source>
        <dbReference type="EMBL" id="QDT95656.1"/>
    </source>
</evidence>
<proteinExistence type="predicted"/>
<organism evidence="1 2">
    <name type="scientific">Gimesia aquarii</name>
    <dbReference type="NCBI Taxonomy" id="2527964"/>
    <lineage>
        <taxon>Bacteria</taxon>
        <taxon>Pseudomonadati</taxon>
        <taxon>Planctomycetota</taxon>
        <taxon>Planctomycetia</taxon>
        <taxon>Planctomycetales</taxon>
        <taxon>Planctomycetaceae</taxon>
        <taxon>Gimesia</taxon>
    </lineage>
</organism>
<accession>A0A517VRJ6</accession>
<name>A0A517VRJ6_9PLAN</name>
<reference evidence="1 2" key="1">
    <citation type="submission" date="2019-03" db="EMBL/GenBank/DDBJ databases">
        <title>Deep-cultivation of Planctomycetes and their phenomic and genomic characterization uncovers novel biology.</title>
        <authorList>
            <person name="Wiegand S."/>
            <person name="Jogler M."/>
            <person name="Boedeker C."/>
            <person name="Pinto D."/>
            <person name="Vollmers J."/>
            <person name="Rivas-Marin E."/>
            <person name="Kohn T."/>
            <person name="Peeters S.H."/>
            <person name="Heuer A."/>
            <person name="Rast P."/>
            <person name="Oberbeckmann S."/>
            <person name="Bunk B."/>
            <person name="Jeske O."/>
            <person name="Meyerdierks A."/>
            <person name="Storesund J.E."/>
            <person name="Kallscheuer N."/>
            <person name="Luecker S."/>
            <person name="Lage O.M."/>
            <person name="Pohl T."/>
            <person name="Merkel B.J."/>
            <person name="Hornburger P."/>
            <person name="Mueller R.-W."/>
            <person name="Bruemmer F."/>
            <person name="Labrenz M."/>
            <person name="Spormann A.M."/>
            <person name="Op den Camp H."/>
            <person name="Overmann J."/>
            <person name="Amann R."/>
            <person name="Jetten M.S.M."/>
            <person name="Mascher T."/>
            <person name="Medema M.H."/>
            <person name="Devos D.P."/>
            <person name="Kaster A.-K."/>
            <person name="Ovreas L."/>
            <person name="Rohde M."/>
            <person name="Galperin M.Y."/>
            <person name="Jogler C."/>
        </authorList>
    </citation>
    <scope>NUCLEOTIDE SEQUENCE [LARGE SCALE GENOMIC DNA]</scope>
    <source>
        <strain evidence="1 2">V144</strain>
    </source>
</reference>
<protein>
    <submittedName>
        <fullName evidence="1">Uncharacterized protein</fullName>
    </submittedName>
</protein>
<dbReference type="AlphaFoldDB" id="A0A517VRJ6"/>
<dbReference type="EMBL" id="CP037920">
    <property type="protein sequence ID" value="QDT95656.1"/>
    <property type="molecule type" value="Genomic_DNA"/>
</dbReference>
<gene>
    <name evidence="1" type="ORF">V144x_11020</name>
</gene>